<keyword evidence="4" id="KW-0238">DNA-binding</keyword>
<dbReference type="SMART" id="SM00448">
    <property type="entry name" value="REC"/>
    <property type="match status" value="1"/>
</dbReference>
<dbReference type="Gene3D" id="3.40.50.2300">
    <property type="match status" value="1"/>
</dbReference>
<evidence type="ECO:0000259" key="6">
    <source>
        <dbReference type="PROSITE" id="PS50043"/>
    </source>
</evidence>
<dbReference type="PROSITE" id="PS00622">
    <property type="entry name" value="HTH_LUXR_1"/>
    <property type="match status" value="1"/>
</dbReference>
<evidence type="ECO:0000256" key="1">
    <source>
        <dbReference type="ARBA" id="ARBA00022553"/>
    </source>
</evidence>
<dbReference type="SUPFAM" id="SSF52172">
    <property type="entry name" value="CheY-like"/>
    <property type="match status" value="1"/>
</dbReference>
<dbReference type="CDD" id="cd06170">
    <property type="entry name" value="LuxR_C_like"/>
    <property type="match status" value="1"/>
</dbReference>
<dbReference type="CDD" id="cd17535">
    <property type="entry name" value="REC_NarL-like"/>
    <property type="match status" value="1"/>
</dbReference>
<reference evidence="8" key="1">
    <citation type="submission" date="2015-10" db="EMBL/GenBank/DDBJ databases">
        <authorList>
            <person name="Gilbert D.G."/>
        </authorList>
    </citation>
    <scope>NUCLEOTIDE SEQUENCE</scope>
</reference>
<keyword evidence="1" id="KW-0597">Phosphoprotein</keyword>
<protein>
    <submittedName>
        <fullName evidence="8">BarA-associated response regulator UvrY (= GacA = SirA)</fullName>
    </submittedName>
</protein>
<proteinExistence type="predicted"/>
<dbReference type="InterPro" id="IPR016032">
    <property type="entry name" value="Sig_transdc_resp-reg_C-effctor"/>
</dbReference>
<evidence type="ECO:0000256" key="4">
    <source>
        <dbReference type="ARBA" id="ARBA00023125"/>
    </source>
</evidence>
<feature type="domain" description="Response regulatory" evidence="7">
    <location>
        <begin position="3"/>
        <end position="119"/>
    </location>
</feature>
<dbReference type="PANTHER" id="PTHR43214">
    <property type="entry name" value="TWO-COMPONENT RESPONSE REGULATOR"/>
    <property type="match status" value="1"/>
</dbReference>
<dbReference type="PROSITE" id="PS50110">
    <property type="entry name" value="RESPONSE_REGULATORY"/>
    <property type="match status" value="1"/>
</dbReference>
<dbReference type="InterPro" id="IPR039420">
    <property type="entry name" value="WalR-like"/>
</dbReference>
<dbReference type="InterPro" id="IPR058245">
    <property type="entry name" value="NreC/VraR/RcsB-like_REC"/>
</dbReference>
<feature type="domain" description="HTH luxR-type" evidence="6">
    <location>
        <begin position="142"/>
        <end position="207"/>
    </location>
</feature>
<dbReference type="InterPro" id="IPR001789">
    <property type="entry name" value="Sig_transdc_resp-reg_receiver"/>
</dbReference>
<name>A0A160TB87_9ZZZZ</name>
<keyword evidence="2" id="KW-0902">Two-component regulatory system</keyword>
<dbReference type="AlphaFoldDB" id="A0A160TB87"/>
<evidence type="ECO:0000256" key="2">
    <source>
        <dbReference type="ARBA" id="ARBA00023012"/>
    </source>
</evidence>
<dbReference type="NCBIfam" id="NF007018">
    <property type="entry name" value="PRK09483.1"/>
    <property type="match status" value="1"/>
</dbReference>
<dbReference type="GO" id="GO:0000160">
    <property type="term" value="P:phosphorelay signal transduction system"/>
    <property type="evidence" value="ECO:0007669"/>
    <property type="project" value="UniProtKB-KW"/>
</dbReference>
<dbReference type="Pfam" id="PF00072">
    <property type="entry name" value="Response_reg"/>
    <property type="match status" value="1"/>
</dbReference>
<keyword evidence="5" id="KW-0804">Transcription</keyword>
<dbReference type="PRINTS" id="PR00038">
    <property type="entry name" value="HTHLUXR"/>
</dbReference>
<sequence length="215" mass="23794">MIKVLVVDDHELVRSGISRLLADSPSISVVGQSESGEDAVRQAKELEPDVILMDIRMPGIGGLEATRKILRSHPEMHVIAVTACDDKPYASRLFQAGAAGYITKGADADEMVRAIVKVKSGQKYISPEIAQRMALKPFQTELESPFEQLSERELQIALMIVGCQKVSEISERLFLSPKTVNSYRYRIFEKLDIESDVEMTLLALRHGLIDPIDGG</sequence>
<dbReference type="PROSITE" id="PS50043">
    <property type="entry name" value="HTH_LUXR_2"/>
    <property type="match status" value="1"/>
</dbReference>
<evidence type="ECO:0000256" key="3">
    <source>
        <dbReference type="ARBA" id="ARBA00023015"/>
    </source>
</evidence>
<organism evidence="8">
    <name type="scientific">hydrothermal vent metagenome</name>
    <dbReference type="NCBI Taxonomy" id="652676"/>
    <lineage>
        <taxon>unclassified sequences</taxon>
        <taxon>metagenomes</taxon>
        <taxon>ecological metagenomes</taxon>
    </lineage>
</organism>
<evidence type="ECO:0000259" key="7">
    <source>
        <dbReference type="PROSITE" id="PS50110"/>
    </source>
</evidence>
<dbReference type="InterPro" id="IPR000792">
    <property type="entry name" value="Tscrpt_reg_LuxR_C"/>
</dbReference>
<dbReference type="GO" id="GO:0003677">
    <property type="term" value="F:DNA binding"/>
    <property type="evidence" value="ECO:0007669"/>
    <property type="project" value="UniProtKB-KW"/>
</dbReference>
<dbReference type="SUPFAM" id="SSF46894">
    <property type="entry name" value="C-terminal effector domain of the bipartite response regulators"/>
    <property type="match status" value="1"/>
</dbReference>
<evidence type="ECO:0000313" key="8">
    <source>
        <dbReference type="EMBL" id="CUS41600.1"/>
    </source>
</evidence>
<dbReference type="PANTHER" id="PTHR43214:SF3">
    <property type="entry name" value="RESPONSE REGULATOR UVRY"/>
    <property type="match status" value="1"/>
</dbReference>
<dbReference type="SMART" id="SM00421">
    <property type="entry name" value="HTH_LUXR"/>
    <property type="match status" value="1"/>
</dbReference>
<keyword evidence="3" id="KW-0805">Transcription regulation</keyword>
<accession>A0A160TB87</accession>
<evidence type="ECO:0000256" key="5">
    <source>
        <dbReference type="ARBA" id="ARBA00023163"/>
    </source>
</evidence>
<gene>
    <name evidence="8" type="ORF">MGWOODY_Tha1674</name>
</gene>
<dbReference type="EMBL" id="CZQC01000048">
    <property type="protein sequence ID" value="CUS41600.1"/>
    <property type="molecule type" value="Genomic_DNA"/>
</dbReference>
<dbReference type="Pfam" id="PF00196">
    <property type="entry name" value="GerE"/>
    <property type="match status" value="1"/>
</dbReference>
<dbReference type="GO" id="GO:0006355">
    <property type="term" value="P:regulation of DNA-templated transcription"/>
    <property type="evidence" value="ECO:0007669"/>
    <property type="project" value="InterPro"/>
</dbReference>
<dbReference type="InterPro" id="IPR011006">
    <property type="entry name" value="CheY-like_superfamily"/>
</dbReference>